<dbReference type="EMBL" id="NJGV01000022">
    <property type="protein sequence ID" value="OWY32860.1"/>
    <property type="molecule type" value="Genomic_DNA"/>
</dbReference>
<evidence type="ECO:0008006" key="3">
    <source>
        <dbReference type="Google" id="ProtNLM"/>
    </source>
</evidence>
<evidence type="ECO:0000313" key="1">
    <source>
        <dbReference type="EMBL" id="OWY32860.1"/>
    </source>
</evidence>
<name>A0A225SQ02_9BURK</name>
<dbReference type="Proteomes" id="UP000214747">
    <property type="component" value="Unassembled WGS sequence"/>
</dbReference>
<proteinExistence type="predicted"/>
<comment type="caution">
    <text evidence="1">The sequence shown here is derived from an EMBL/GenBank/DDBJ whole genome shotgun (WGS) entry which is preliminary data.</text>
</comment>
<accession>A0A225SQ02</accession>
<dbReference type="RefSeq" id="WP_088756669.1">
    <property type="nucleotide sequence ID" value="NZ_NJGV01000022.1"/>
</dbReference>
<sequence length="622" mass="64810">MPAVKLSPIFNSQIIDGTGAPLVGGQIATYEAGSTNPLATYTTSAGDVAQTNPVIINTLGFVELGQLWLQAGKSYKLVLMDANGVVLKTEDNVSGVNDTTTSTDEWTDSGLAPSYLTASSFSFNGDQTSTFHIGRRVKFQVTAGAVYGRITNSVFAAGVTTVTMQMDGAQALDSGLSIAKPSILRANILSLPERIATATGTDTYSAKVGILRLVIGDQYKIKFPNVNLTNAATLNLDSTGDLAIMTTAGVAVPPGAINGEHELRYNGSNFTLLNPAPRIMLRARHCVNFGPTTNNPAQPDLIPKSQIGRTLAQGVIVNPTNANVLYSLANGFNSDGSPLDINFISTQSFNVTGLTGRTGAGANFTGSISGNTLTVSAVASGTLAIGQSVHGPGVMPNTSITALGTGTGGTGTYTLNRNQNVSSNTMASNCVTNTIYMDVGAKTAGFVAAVDADQNGGTIPVTNNQITFDHQAMVNYIGNGTTASQSNRLPIAVVDCDNGKIIDIRVRAYAGKAINLWTTGLPAAGVACNFVHEMGTANLRVKLVLQALSGDINYLPGMYLDDVAQQNSAPVNYWRERGVSGFIVNSTGGFTAANLIGGGQNNLTAGSWQWRLEVTRGSEWGA</sequence>
<dbReference type="AlphaFoldDB" id="A0A225SQ02"/>
<keyword evidence="2" id="KW-1185">Reference proteome</keyword>
<organism evidence="1 2">
    <name type="scientific">Herbaspirillum aquaticum</name>
    <dbReference type="NCBI Taxonomy" id="568783"/>
    <lineage>
        <taxon>Bacteria</taxon>
        <taxon>Pseudomonadati</taxon>
        <taxon>Pseudomonadota</taxon>
        <taxon>Betaproteobacteria</taxon>
        <taxon>Burkholderiales</taxon>
        <taxon>Oxalobacteraceae</taxon>
        <taxon>Herbaspirillum</taxon>
    </lineage>
</organism>
<reference evidence="1 2" key="1">
    <citation type="journal article" date="2010" name="Int. J. Syst. Evol. Microbiol.">
        <title>Reclassification of Herbaspirillum putei as a later heterotypic synonym of Herbaspirillum huttiense, with the description of H. huttiense subsp. huttiense subsp. nov. and H. huttiense subsp. putei subsp. nov., comb. nov., and description of Herbaspirillum aquaticum sp. nov.</title>
        <authorList>
            <person name="Dobritsa A.P."/>
            <person name="Reddy M.C."/>
            <person name="Samadpour M."/>
        </authorList>
    </citation>
    <scope>NUCLEOTIDE SEQUENCE [LARGE SCALE GENOMIC DNA]</scope>
    <source>
        <strain evidence="1 2">IEH 4430</strain>
    </source>
</reference>
<protein>
    <recommendedName>
        <fullName evidence="3">Ubiquitin-activating enzyme E1 FCCH domain-containing protein</fullName>
    </recommendedName>
</protein>
<gene>
    <name evidence="1" type="ORF">CEJ45_19380</name>
</gene>
<evidence type="ECO:0000313" key="2">
    <source>
        <dbReference type="Proteomes" id="UP000214747"/>
    </source>
</evidence>